<dbReference type="EMBL" id="UINC01000754">
    <property type="protein sequence ID" value="SUZ60606.1"/>
    <property type="molecule type" value="Genomic_DNA"/>
</dbReference>
<organism evidence="6">
    <name type="scientific">marine metagenome</name>
    <dbReference type="NCBI Taxonomy" id="408172"/>
    <lineage>
        <taxon>unclassified sequences</taxon>
        <taxon>metagenomes</taxon>
        <taxon>ecological metagenomes</taxon>
    </lineage>
</organism>
<dbReference type="SUPFAM" id="SSF55920">
    <property type="entry name" value="Creatinase/aminopeptidase"/>
    <property type="match status" value="1"/>
</dbReference>
<protein>
    <recommendedName>
        <fullName evidence="5">Peptidase M24 domain-containing protein</fullName>
    </recommendedName>
</protein>
<gene>
    <name evidence="6" type="ORF">METZ01_LOCUS13460</name>
</gene>
<keyword evidence="1" id="KW-0031">Aminopeptidase</keyword>
<keyword evidence="3" id="KW-0479">Metal-binding</keyword>
<dbReference type="Gene3D" id="3.90.230.10">
    <property type="entry name" value="Creatinase/methionine aminopeptidase superfamily"/>
    <property type="match status" value="1"/>
</dbReference>
<name>A0A381P109_9ZZZZ</name>
<dbReference type="PROSITE" id="PS00680">
    <property type="entry name" value="MAP_1"/>
    <property type="match status" value="1"/>
</dbReference>
<sequence length="252" mass="26761">MRRAGEAAAGILLEVGPHVVPGVTTDHLDEVVHAATVARGGYPSPLNYRGYPKSVCTSVNEVICHGIPDSRPLADGDIVNVDVTIYLDGVHGDTSVTFPVGEISDHDRRLIAETRAAMELGISAAGPGQPVHAIGRAIERHANRHGLGVVREFIGHGVGTEFHSGLQIPHYYDPRAQTILVPGMTFTVEPMLTLGDPACGLWDDDWTAVTLDGRRTAQFEHTVLVTEDGIRVLTMTADGTVPADVFAVAAPA</sequence>
<feature type="domain" description="Peptidase M24" evidence="5">
    <location>
        <begin position="1"/>
        <end position="227"/>
    </location>
</feature>
<dbReference type="InterPro" id="IPR036005">
    <property type="entry name" value="Creatinase/aminopeptidase-like"/>
</dbReference>
<keyword evidence="2" id="KW-0645">Protease</keyword>
<proteinExistence type="inferred from homology"/>
<evidence type="ECO:0000259" key="5">
    <source>
        <dbReference type="Pfam" id="PF00557"/>
    </source>
</evidence>
<dbReference type="NCBIfam" id="TIGR00500">
    <property type="entry name" value="met_pdase_I"/>
    <property type="match status" value="1"/>
</dbReference>
<accession>A0A381P109</accession>
<dbReference type="GO" id="GO:0005829">
    <property type="term" value="C:cytosol"/>
    <property type="evidence" value="ECO:0007669"/>
    <property type="project" value="TreeGrafter"/>
</dbReference>
<dbReference type="GO" id="GO:0070006">
    <property type="term" value="F:metalloaminopeptidase activity"/>
    <property type="evidence" value="ECO:0007669"/>
    <property type="project" value="InterPro"/>
</dbReference>
<evidence type="ECO:0000256" key="2">
    <source>
        <dbReference type="ARBA" id="ARBA00022670"/>
    </source>
</evidence>
<dbReference type="HAMAP" id="MF_01974">
    <property type="entry name" value="MetAP_1"/>
    <property type="match status" value="1"/>
</dbReference>
<dbReference type="InterPro" id="IPR001714">
    <property type="entry name" value="Pept_M24_MAP"/>
</dbReference>
<dbReference type="AlphaFoldDB" id="A0A381P109"/>
<evidence type="ECO:0000313" key="6">
    <source>
        <dbReference type="EMBL" id="SUZ60606.1"/>
    </source>
</evidence>
<dbReference type="PRINTS" id="PR00599">
    <property type="entry name" value="MAPEPTIDASE"/>
</dbReference>
<evidence type="ECO:0000256" key="1">
    <source>
        <dbReference type="ARBA" id="ARBA00022438"/>
    </source>
</evidence>
<dbReference type="InterPro" id="IPR002467">
    <property type="entry name" value="Pept_M24A_MAP1"/>
</dbReference>
<dbReference type="GO" id="GO:0006508">
    <property type="term" value="P:proteolysis"/>
    <property type="evidence" value="ECO:0007669"/>
    <property type="project" value="UniProtKB-KW"/>
</dbReference>
<reference evidence="6" key="1">
    <citation type="submission" date="2018-05" db="EMBL/GenBank/DDBJ databases">
        <authorList>
            <person name="Lanie J.A."/>
            <person name="Ng W.-L."/>
            <person name="Kazmierczak K.M."/>
            <person name="Andrzejewski T.M."/>
            <person name="Davidsen T.M."/>
            <person name="Wayne K.J."/>
            <person name="Tettelin H."/>
            <person name="Glass J.I."/>
            <person name="Rusch D."/>
            <person name="Podicherti R."/>
            <person name="Tsui H.-C.T."/>
            <person name="Winkler M.E."/>
        </authorList>
    </citation>
    <scope>NUCLEOTIDE SEQUENCE</scope>
</reference>
<dbReference type="InterPro" id="IPR000994">
    <property type="entry name" value="Pept_M24"/>
</dbReference>
<evidence type="ECO:0000256" key="4">
    <source>
        <dbReference type="ARBA" id="ARBA00022801"/>
    </source>
</evidence>
<keyword evidence="4" id="KW-0378">Hydrolase</keyword>
<dbReference type="CDD" id="cd01086">
    <property type="entry name" value="MetAP1"/>
    <property type="match status" value="1"/>
</dbReference>
<dbReference type="Pfam" id="PF00557">
    <property type="entry name" value="Peptidase_M24"/>
    <property type="match status" value="1"/>
</dbReference>
<dbReference type="PANTHER" id="PTHR43330:SF16">
    <property type="entry name" value="METHIONINE AMINOPEPTIDASE 2"/>
    <property type="match status" value="1"/>
</dbReference>
<dbReference type="GO" id="GO:0046872">
    <property type="term" value="F:metal ion binding"/>
    <property type="evidence" value="ECO:0007669"/>
    <property type="project" value="UniProtKB-KW"/>
</dbReference>
<dbReference type="PANTHER" id="PTHR43330">
    <property type="entry name" value="METHIONINE AMINOPEPTIDASE"/>
    <property type="match status" value="1"/>
</dbReference>
<evidence type="ECO:0000256" key="3">
    <source>
        <dbReference type="ARBA" id="ARBA00022723"/>
    </source>
</evidence>